<dbReference type="PANTHER" id="PTHR46018">
    <property type="entry name" value="ZINC PHOSPHODIESTERASE ELAC PROTEIN 1"/>
    <property type="match status" value="1"/>
</dbReference>
<sequence>MDLQILGYYGGYPREDGGTSAYLITSGDYHLLMDIGSGALMALEKIMPPAQLDAVLLTHYHHDHTADLGVLQYYWQLTQDTKKHDVLPIYGHTKDPLNYAALTFEPFTKGFGYTADTTLDLGPLTLTFMETQHPVPAFAVRVTEKATGKTIVNTSDTRYFSDLARFATGADLLMADTNFLADQPAPRWHLTAPEAGTLANAANVNQLLLTHLPHANQALLLQQAQASAGDVPVVLAKNNLRLSI</sequence>
<keyword evidence="4" id="KW-1185">Reference proteome</keyword>
<evidence type="ECO:0000259" key="2">
    <source>
        <dbReference type="SMART" id="SM00849"/>
    </source>
</evidence>
<dbReference type="SUPFAM" id="SSF56281">
    <property type="entry name" value="Metallo-hydrolase/oxidoreductase"/>
    <property type="match status" value="1"/>
</dbReference>
<dbReference type="Pfam" id="PF12706">
    <property type="entry name" value="Lactamase_B_2"/>
    <property type="match status" value="1"/>
</dbReference>
<dbReference type="Gene3D" id="3.60.15.10">
    <property type="entry name" value="Ribonuclease Z/Hydroxyacylglutathione hydrolase-like"/>
    <property type="match status" value="1"/>
</dbReference>
<accession>A0A0R2MWB6</accession>
<dbReference type="SMART" id="SM00849">
    <property type="entry name" value="Lactamase_B"/>
    <property type="match status" value="1"/>
</dbReference>
<dbReference type="Proteomes" id="UP000050969">
    <property type="component" value="Unassembled WGS sequence"/>
</dbReference>
<dbReference type="STRING" id="1293598.IV56_GL000964"/>
<dbReference type="InterPro" id="IPR036866">
    <property type="entry name" value="RibonucZ/Hydroxyglut_hydro"/>
</dbReference>
<keyword evidence="1" id="KW-0862">Zinc</keyword>
<dbReference type="AlphaFoldDB" id="A0A0R2MWB6"/>
<evidence type="ECO:0000313" key="4">
    <source>
        <dbReference type="Proteomes" id="UP000050969"/>
    </source>
</evidence>
<organism evidence="3 4">
    <name type="scientific">Lacticaseibacillus saniviri JCM 17471 = DSM 24301</name>
    <dbReference type="NCBI Taxonomy" id="1293598"/>
    <lineage>
        <taxon>Bacteria</taxon>
        <taxon>Bacillati</taxon>
        <taxon>Bacillota</taxon>
        <taxon>Bacilli</taxon>
        <taxon>Lactobacillales</taxon>
        <taxon>Lactobacillaceae</taxon>
        <taxon>Lacticaseibacillus</taxon>
    </lineage>
</organism>
<dbReference type="EMBL" id="JQCE01000034">
    <property type="protein sequence ID" value="KRO16690.1"/>
    <property type="molecule type" value="Genomic_DNA"/>
</dbReference>
<keyword evidence="3" id="KW-0378">Hydrolase</keyword>
<feature type="domain" description="Metallo-beta-lactamase" evidence="2">
    <location>
        <begin position="18"/>
        <end position="211"/>
    </location>
</feature>
<name>A0A0R2MWB6_9LACO</name>
<dbReference type="PATRIC" id="fig|1293598.4.peg.1014"/>
<protein>
    <submittedName>
        <fullName evidence="3">Metal-dependent hydrolase of the beta-lactamase superfamily III</fullName>
    </submittedName>
</protein>
<reference evidence="3 4" key="1">
    <citation type="journal article" date="2015" name="Genome Announc.">
        <title>Expanding the biotechnology potential of lactobacilli through comparative genomics of 213 strains and associated genera.</title>
        <authorList>
            <person name="Sun Z."/>
            <person name="Harris H.M."/>
            <person name="McCann A."/>
            <person name="Guo C."/>
            <person name="Argimon S."/>
            <person name="Zhang W."/>
            <person name="Yang X."/>
            <person name="Jeffery I.B."/>
            <person name="Cooney J.C."/>
            <person name="Kagawa T.F."/>
            <person name="Liu W."/>
            <person name="Song Y."/>
            <person name="Salvetti E."/>
            <person name="Wrobel A."/>
            <person name="Rasinkangas P."/>
            <person name="Parkhill J."/>
            <person name="Rea M.C."/>
            <person name="O'Sullivan O."/>
            <person name="Ritari J."/>
            <person name="Douillard F.P."/>
            <person name="Paul Ross R."/>
            <person name="Yang R."/>
            <person name="Briner A.E."/>
            <person name="Felis G.E."/>
            <person name="de Vos W.M."/>
            <person name="Barrangou R."/>
            <person name="Klaenhammer T.R."/>
            <person name="Caufield P.W."/>
            <person name="Cui Y."/>
            <person name="Zhang H."/>
            <person name="O'Toole P.W."/>
        </authorList>
    </citation>
    <scope>NUCLEOTIDE SEQUENCE [LARGE SCALE GENOMIC DNA]</scope>
    <source>
        <strain evidence="3 4">DSM 24301</strain>
    </source>
</reference>
<comment type="caution">
    <text evidence="3">The sequence shown here is derived from an EMBL/GenBank/DDBJ whole genome shotgun (WGS) entry which is preliminary data.</text>
</comment>
<dbReference type="GO" id="GO:0042781">
    <property type="term" value="F:3'-tRNA processing endoribonuclease activity"/>
    <property type="evidence" value="ECO:0007669"/>
    <property type="project" value="TreeGrafter"/>
</dbReference>
<proteinExistence type="predicted"/>
<evidence type="ECO:0000256" key="1">
    <source>
        <dbReference type="ARBA" id="ARBA00022833"/>
    </source>
</evidence>
<dbReference type="CDD" id="cd07716">
    <property type="entry name" value="RNaseZ_short-form-like_MBL-fold"/>
    <property type="match status" value="1"/>
</dbReference>
<dbReference type="PANTHER" id="PTHR46018:SF4">
    <property type="entry name" value="METALLO-HYDROLASE YHFI-RELATED"/>
    <property type="match status" value="1"/>
</dbReference>
<evidence type="ECO:0000313" key="3">
    <source>
        <dbReference type="EMBL" id="KRO16690.1"/>
    </source>
</evidence>
<dbReference type="InterPro" id="IPR001279">
    <property type="entry name" value="Metallo-B-lactamas"/>
</dbReference>
<dbReference type="RefSeq" id="WP_056992907.1">
    <property type="nucleotide sequence ID" value="NZ_JQCE01000034.1"/>
</dbReference>
<gene>
    <name evidence="3" type="ORF">IV56_GL000964</name>
</gene>